<dbReference type="InterPro" id="IPR027417">
    <property type="entry name" value="P-loop_NTPase"/>
</dbReference>
<dbReference type="PROSITE" id="PS51194">
    <property type="entry name" value="HELICASE_CTER"/>
    <property type="match status" value="1"/>
</dbReference>
<dbReference type="CDD" id="cd18787">
    <property type="entry name" value="SF2_C_DEAD"/>
    <property type="match status" value="1"/>
</dbReference>
<dbReference type="PROSITE" id="PS00039">
    <property type="entry name" value="DEAD_ATP_HELICASE"/>
    <property type="match status" value="1"/>
</dbReference>
<dbReference type="GO" id="GO:0003724">
    <property type="term" value="F:RNA helicase activity"/>
    <property type="evidence" value="ECO:0007669"/>
    <property type="project" value="UniProtKB-EC"/>
</dbReference>
<dbReference type="FunFam" id="3.40.50.300:FF:000364">
    <property type="entry name" value="ATP-dependent RNA helicase DDX6"/>
    <property type="match status" value="1"/>
</dbReference>
<evidence type="ECO:0000313" key="18">
    <source>
        <dbReference type="Proteomes" id="UP000593567"/>
    </source>
</evidence>
<comment type="subcellular location">
    <subcellularLocation>
        <location evidence="1">Cytoplasm</location>
        <location evidence="1">P-body</location>
    </subcellularLocation>
</comment>
<dbReference type="EMBL" id="VXIV02001548">
    <property type="protein sequence ID" value="KAF6031993.1"/>
    <property type="molecule type" value="Genomic_DNA"/>
</dbReference>
<evidence type="ECO:0000259" key="16">
    <source>
        <dbReference type="PROSITE" id="PS51195"/>
    </source>
</evidence>
<keyword evidence="5 12" id="KW-0378">Hydrolase</keyword>
<feature type="domain" description="DEAD-box RNA helicase Q" evidence="16">
    <location>
        <begin position="54"/>
        <end position="82"/>
    </location>
</feature>
<evidence type="ECO:0000256" key="12">
    <source>
        <dbReference type="RuleBase" id="RU000492"/>
    </source>
</evidence>
<gene>
    <name evidence="17" type="ORF">EB796_009715</name>
</gene>
<feature type="compositionally biased region" description="Basic and acidic residues" evidence="13">
    <location>
        <begin position="32"/>
        <end position="45"/>
    </location>
</feature>
<evidence type="ECO:0000256" key="3">
    <source>
        <dbReference type="ARBA" id="ARBA00022490"/>
    </source>
</evidence>
<evidence type="ECO:0000256" key="10">
    <source>
        <dbReference type="ARBA" id="ARBA00047984"/>
    </source>
</evidence>
<keyword evidence="4 12" id="KW-0547">Nucleotide-binding</keyword>
<dbReference type="InterPro" id="IPR014001">
    <property type="entry name" value="Helicase_ATP-bd"/>
</dbReference>
<dbReference type="GO" id="GO:0000932">
    <property type="term" value="C:P-body"/>
    <property type="evidence" value="ECO:0007669"/>
    <property type="project" value="UniProtKB-SubCell"/>
</dbReference>
<dbReference type="InterPro" id="IPR014014">
    <property type="entry name" value="RNA_helicase_DEAD_Q_motif"/>
</dbReference>
<keyword evidence="8" id="KW-0694">RNA-binding</keyword>
<dbReference type="Proteomes" id="UP000593567">
    <property type="component" value="Unassembled WGS sequence"/>
</dbReference>
<feature type="region of interest" description="Disordered" evidence="13">
    <location>
        <begin position="1"/>
        <end position="48"/>
    </location>
</feature>
<keyword evidence="7 12" id="KW-0067">ATP-binding</keyword>
<comment type="catalytic activity">
    <reaction evidence="10">
        <text>ATP + H2O = ADP + phosphate + H(+)</text>
        <dbReference type="Rhea" id="RHEA:13065"/>
        <dbReference type="ChEBI" id="CHEBI:15377"/>
        <dbReference type="ChEBI" id="CHEBI:15378"/>
        <dbReference type="ChEBI" id="CHEBI:30616"/>
        <dbReference type="ChEBI" id="CHEBI:43474"/>
        <dbReference type="ChEBI" id="CHEBI:456216"/>
        <dbReference type="EC" id="3.6.4.13"/>
    </reaction>
</comment>
<dbReference type="InterPro" id="IPR000629">
    <property type="entry name" value="RNA-helicase_DEAD-box_CS"/>
</dbReference>
<evidence type="ECO:0000313" key="17">
    <source>
        <dbReference type="EMBL" id="KAF6031993.1"/>
    </source>
</evidence>
<name>A0A7J7K1C7_BUGNE</name>
<dbReference type="PROSITE" id="PS51195">
    <property type="entry name" value="Q_MOTIF"/>
    <property type="match status" value="1"/>
</dbReference>
<evidence type="ECO:0000256" key="7">
    <source>
        <dbReference type="ARBA" id="ARBA00022840"/>
    </source>
</evidence>
<dbReference type="GO" id="GO:0016787">
    <property type="term" value="F:hydrolase activity"/>
    <property type="evidence" value="ECO:0007669"/>
    <property type="project" value="UniProtKB-KW"/>
</dbReference>
<feature type="domain" description="Helicase ATP-binding" evidence="14">
    <location>
        <begin position="85"/>
        <end position="255"/>
    </location>
</feature>
<evidence type="ECO:0000256" key="1">
    <source>
        <dbReference type="ARBA" id="ARBA00004201"/>
    </source>
</evidence>
<dbReference type="AlphaFoldDB" id="A0A7J7K1C7"/>
<evidence type="ECO:0000259" key="15">
    <source>
        <dbReference type="PROSITE" id="PS51194"/>
    </source>
</evidence>
<evidence type="ECO:0000256" key="6">
    <source>
        <dbReference type="ARBA" id="ARBA00022806"/>
    </source>
</evidence>
<evidence type="ECO:0000256" key="11">
    <source>
        <dbReference type="PROSITE-ProRule" id="PRU00552"/>
    </source>
</evidence>
<dbReference type="GO" id="GO:0003723">
    <property type="term" value="F:RNA binding"/>
    <property type="evidence" value="ECO:0007669"/>
    <property type="project" value="UniProtKB-KW"/>
</dbReference>
<dbReference type="FunFam" id="3.40.50.300:FF:000114">
    <property type="entry name" value="ATP-dependent RNA helicase DDX6"/>
    <property type="match status" value="1"/>
</dbReference>
<accession>A0A7J7K1C7</accession>
<sequence length="450" mass="50920">MAAATQPKPMGDSNLNNAHNSKRTEQGTSWKENLDLPQKDHRIKTADVTNTKGNEFEDFCLHRELLMGIFEQGWEVPSPIQEASIPIALSGRDILARAKNGTGKTGAYAIPVLEGIDVDKDSPQALIMVPTRELALQTSQICKQLGKHLKIQVMVTTGGTNLRDDIMRLYDPVHLIIATPGRILDLLNKKLIKADLCNKLVLDEADKLLSIDFKGMLDNIIAHLPKDRQIMLYSATFPLSVESFMEKHLKQPYEINLMDELTLKGVTQYYAFVQERQKVHCLNTLFSKLQINQSIIFCNSTSRVELLAKKITELGYSCFYIHARMNQQHRNRVFHDFRQGLCRNLVCSDLFTRGIDIQAVNVVINFDFPKHAETYLHRIGRSGRYGHLGIAINLITYDDRFSLHQIEQQLGTEIKPIPKVIDKALYVAEFHSEDPDENADGSGSQDANPR</sequence>
<feature type="domain" description="Helicase C-terminal" evidence="15">
    <location>
        <begin position="265"/>
        <end position="425"/>
    </location>
</feature>
<evidence type="ECO:0000256" key="8">
    <source>
        <dbReference type="ARBA" id="ARBA00022884"/>
    </source>
</evidence>
<evidence type="ECO:0000256" key="5">
    <source>
        <dbReference type="ARBA" id="ARBA00022801"/>
    </source>
</evidence>
<proteinExistence type="inferred from homology"/>
<dbReference type="Gene3D" id="3.40.50.300">
    <property type="entry name" value="P-loop containing nucleotide triphosphate hydrolases"/>
    <property type="match status" value="2"/>
</dbReference>
<keyword evidence="3" id="KW-0963">Cytoplasm</keyword>
<dbReference type="Pfam" id="PF00270">
    <property type="entry name" value="DEAD"/>
    <property type="match status" value="1"/>
</dbReference>
<organism evidence="17 18">
    <name type="scientific">Bugula neritina</name>
    <name type="common">Brown bryozoan</name>
    <name type="synonym">Sertularia neritina</name>
    <dbReference type="NCBI Taxonomy" id="10212"/>
    <lineage>
        <taxon>Eukaryota</taxon>
        <taxon>Metazoa</taxon>
        <taxon>Spiralia</taxon>
        <taxon>Lophotrochozoa</taxon>
        <taxon>Bryozoa</taxon>
        <taxon>Gymnolaemata</taxon>
        <taxon>Cheilostomatida</taxon>
        <taxon>Flustrina</taxon>
        <taxon>Buguloidea</taxon>
        <taxon>Bugulidae</taxon>
        <taxon>Bugula</taxon>
    </lineage>
</organism>
<comment type="similarity">
    <text evidence="9">Belongs to the DEAD box helicase family. DDX6/DHH1 subfamily.</text>
</comment>
<dbReference type="SMART" id="SM00490">
    <property type="entry name" value="HELICc"/>
    <property type="match status" value="1"/>
</dbReference>
<protein>
    <recommendedName>
        <fullName evidence="2">RNA helicase</fullName>
        <ecNumber evidence="2">3.6.4.13</ecNumber>
    </recommendedName>
</protein>
<dbReference type="PANTHER" id="PTHR47960">
    <property type="entry name" value="DEAD-BOX ATP-DEPENDENT RNA HELICASE 50"/>
    <property type="match status" value="1"/>
</dbReference>
<evidence type="ECO:0000259" key="14">
    <source>
        <dbReference type="PROSITE" id="PS51192"/>
    </source>
</evidence>
<comment type="caution">
    <text evidence="17">The sequence shown here is derived from an EMBL/GenBank/DDBJ whole genome shotgun (WGS) entry which is preliminary data.</text>
</comment>
<evidence type="ECO:0000256" key="13">
    <source>
        <dbReference type="SAM" id="MobiDB-lite"/>
    </source>
</evidence>
<dbReference type="InterPro" id="IPR001650">
    <property type="entry name" value="Helicase_C-like"/>
</dbReference>
<evidence type="ECO:0000256" key="2">
    <source>
        <dbReference type="ARBA" id="ARBA00012552"/>
    </source>
</evidence>
<dbReference type="SUPFAM" id="SSF52540">
    <property type="entry name" value="P-loop containing nucleoside triphosphate hydrolases"/>
    <property type="match status" value="1"/>
</dbReference>
<dbReference type="GO" id="GO:0005524">
    <property type="term" value="F:ATP binding"/>
    <property type="evidence" value="ECO:0007669"/>
    <property type="project" value="UniProtKB-KW"/>
</dbReference>
<keyword evidence="6 12" id="KW-0347">Helicase</keyword>
<dbReference type="Pfam" id="PF00271">
    <property type="entry name" value="Helicase_C"/>
    <property type="match status" value="1"/>
</dbReference>
<dbReference type="SMART" id="SM00487">
    <property type="entry name" value="DEXDc"/>
    <property type="match status" value="1"/>
</dbReference>
<keyword evidence="18" id="KW-1185">Reference proteome</keyword>
<dbReference type="InterPro" id="IPR011545">
    <property type="entry name" value="DEAD/DEAH_box_helicase_dom"/>
</dbReference>
<feature type="short sequence motif" description="Q motif" evidence="11">
    <location>
        <begin position="54"/>
        <end position="82"/>
    </location>
</feature>
<dbReference type="EC" id="3.6.4.13" evidence="2"/>
<evidence type="ECO:0000256" key="4">
    <source>
        <dbReference type="ARBA" id="ARBA00022741"/>
    </source>
</evidence>
<reference evidence="17" key="1">
    <citation type="submission" date="2020-06" db="EMBL/GenBank/DDBJ databases">
        <title>Draft genome of Bugula neritina, a colonial animal packing powerful symbionts and potential medicines.</title>
        <authorList>
            <person name="Rayko M."/>
        </authorList>
    </citation>
    <scope>NUCLEOTIDE SEQUENCE [LARGE SCALE GENOMIC DNA]</scope>
    <source>
        <strain evidence="17">Kwan_BN1</strain>
    </source>
</reference>
<dbReference type="CDD" id="cd17940">
    <property type="entry name" value="DEADc_DDX6"/>
    <property type="match status" value="1"/>
</dbReference>
<dbReference type="OrthoDB" id="10265785at2759"/>
<dbReference type="PROSITE" id="PS51192">
    <property type="entry name" value="HELICASE_ATP_BIND_1"/>
    <property type="match status" value="1"/>
</dbReference>
<evidence type="ECO:0000256" key="9">
    <source>
        <dbReference type="ARBA" id="ARBA00038316"/>
    </source>
</evidence>